<sequence length="169" mass="18861">MSNTIQDGKFVELTYDVIDHKSGHVLSTVEFPLGYIHGHNEILAPTVHAQLEGKSVGDVIEVPIDCDEIYGPRDETLVITDKIENVPEEYRKIGTAIIMENDKGDTRNFTVTKIDDKMLTIDGNNPLCGRQVIFTLKILTVREATNEEMEFGGEITAKPDIDSKLMMPV</sequence>
<keyword evidence="7" id="KW-0143">Chaperone</keyword>
<organism evidence="9">
    <name type="scientific">hydrothermal vent metagenome</name>
    <dbReference type="NCBI Taxonomy" id="652676"/>
    <lineage>
        <taxon>unclassified sequences</taxon>
        <taxon>metagenomes</taxon>
        <taxon>ecological metagenomes</taxon>
    </lineage>
</organism>
<name>A0A3B1AR60_9ZZZZ</name>
<dbReference type="AlphaFoldDB" id="A0A3B1AR60"/>
<gene>
    <name evidence="9" type="ORF">MNBD_ALPHA03-2109</name>
</gene>
<keyword evidence="5" id="KW-0963">Cytoplasm</keyword>
<dbReference type="PANTHER" id="PTHR47861">
    <property type="entry name" value="FKBP-TYPE PEPTIDYL-PROLYL CIS-TRANS ISOMERASE SLYD"/>
    <property type="match status" value="1"/>
</dbReference>
<comment type="similarity">
    <text evidence="3">Belongs to the FKBP-type PPIase family.</text>
</comment>
<evidence type="ECO:0000256" key="8">
    <source>
        <dbReference type="ARBA" id="ARBA00023235"/>
    </source>
</evidence>
<evidence type="ECO:0000256" key="4">
    <source>
        <dbReference type="ARBA" id="ARBA00013194"/>
    </source>
</evidence>
<dbReference type="SUPFAM" id="SSF54534">
    <property type="entry name" value="FKBP-like"/>
    <property type="match status" value="1"/>
</dbReference>
<dbReference type="EMBL" id="UOFW01000003">
    <property type="protein sequence ID" value="VAX01868.1"/>
    <property type="molecule type" value="Genomic_DNA"/>
</dbReference>
<protein>
    <recommendedName>
        <fullName evidence="4">peptidylprolyl isomerase</fullName>
        <ecNumber evidence="4">5.2.1.8</ecNumber>
    </recommendedName>
</protein>
<proteinExistence type="inferred from homology"/>
<dbReference type="GO" id="GO:0005737">
    <property type="term" value="C:cytoplasm"/>
    <property type="evidence" value="ECO:0007669"/>
    <property type="project" value="UniProtKB-SubCell"/>
</dbReference>
<evidence type="ECO:0000256" key="3">
    <source>
        <dbReference type="ARBA" id="ARBA00006577"/>
    </source>
</evidence>
<evidence type="ECO:0000256" key="6">
    <source>
        <dbReference type="ARBA" id="ARBA00023110"/>
    </source>
</evidence>
<keyword evidence="6" id="KW-0697">Rotamase</keyword>
<evidence type="ECO:0000313" key="9">
    <source>
        <dbReference type="EMBL" id="VAX01868.1"/>
    </source>
</evidence>
<evidence type="ECO:0000256" key="7">
    <source>
        <dbReference type="ARBA" id="ARBA00023186"/>
    </source>
</evidence>
<dbReference type="GO" id="GO:0003755">
    <property type="term" value="F:peptidyl-prolyl cis-trans isomerase activity"/>
    <property type="evidence" value="ECO:0007669"/>
    <property type="project" value="UniProtKB-KW"/>
</dbReference>
<dbReference type="InterPro" id="IPR046357">
    <property type="entry name" value="PPIase_dom_sf"/>
</dbReference>
<dbReference type="Gene3D" id="3.10.50.40">
    <property type="match status" value="1"/>
</dbReference>
<accession>A0A3B1AR60</accession>
<reference evidence="9" key="1">
    <citation type="submission" date="2018-06" db="EMBL/GenBank/DDBJ databases">
        <authorList>
            <person name="Zhirakovskaya E."/>
        </authorList>
    </citation>
    <scope>NUCLEOTIDE SEQUENCE</scope>
</reference>
<dbReference type="PANTHER" id="PTHR47861:SF3">
    <property type="entry name" value="FKBP-TYPE PEPTIDYL-PROLYL CIS-TRANS ISOMERASE SLYD"/>
    <property type="match status" value="1"/>
</dbReference>
<comment type="catalytic activity">
    <reaction evidence="1">
        <text>[protein]-peptidylproline (omega=180) = [protein]-peptidylproline (omega=0)</text>
        <dbReference type="Rhea" id="RHEA:16237"/>
        <dbReference type="Rhea" id="RHEA-COMP:10747"/>
        <dbReference type="Rhea" id="RHEA-COMP:10748"/>
        <dbReference type="ChEBI" id="CHEBI:83833"/>
        <dbReference type="ChEBI" id="CHEBI:83834"/>
        <dbReference type="EC" id="5.2.1.8"/>
    </reaction>
</comment>
<evidence type="ECO:0000256" key="1">
    <source>
        <dbReference type="ARBA" id="ARBA00000971"/>
    </source>
</evidence>
<comment type="subcellular location">
    <subcellularLocation>
        <location evidence="2">Cytoplasm</location>
    </subcellularLocation>
</comment>
<evidence type="ECO:0000256" key="5">
    <source>
        <dbReference type="ARBA" id="ARBA00022490"/>
    </source>
</evidence>
<dbReference type="EC" id="5.2.1.8" evidence="4"/>
<keyword evidence="8 9" id="KW-0413">Isomerase</keyword>
<evidence type="ECO:0000256" key="2">
    <source>
        <dbReference type="ARBA" id="ARBA00004496"/>
    </source>
</evidence>